<name>A0AAX0RXT8_9BACI</name>
<evidence type="ECO:0008006" key="4">
    <source>
        <dbReference type="Google" id="ProtNLM"/>
    </source>
</evidence>
<evidence type="ECO:0000313" key="3">
    <source>
        <dbReference type="Proteomes" id="UP000220106"/>
    </source>
</evidence>
<accession>A0AAX0RXT8</accession>
<evidence type="ECO:0000313" key="2">
    <source>
        <dbReference type="EMBL" id="PEJ27901.1"/>
    </source>
</evidence>
<protein>
    <recommendedName>
        <fullName evidence="4">Lipoprotein</fullName>
    </recommendedName>
</protein>
<feature type="signal peptide" evidence="1">
    <location>
        <begin position="1"/>
        <end position="18"/>
    </location>
</feature>
<keyword evidence="1" id="KW-0732">Signal</keyword>
<dbReference type="RefSeq" id="WP_056527973.1">
    <property type="nucleotide sequence ID" value="NZ_JBHJUJ010000270.1"/>
</dbReference>
<proteinExistence type="predicted"/>
<dbReference type="AlphaFoldDB" id="A0AAX0RXT8"/>
<dbReference type="PROSITE" id="PS51257">
    <property type="entry name" value="PROKAR_LIPOPROTEIN"/>
    <property type="match status" value="1"/>
</dbReference>
<sequence>MKWRLFLLALFIVSLALTVGCSNKQEHISIQKREGKIYKFEAYKESIEIEKTIKTKEILKNINWENSKMEKDRPKADYIFYFNDEKNEDKIVVYYVWVISGENILKLTKGKHSKYVQLNKADSEIVLNLIQ</sequence>
<gene>
    <name evidence="2" type="ORF">CN689_22745</name>
</gene>
<dbReference type="EMBL" id="NUEQ01000092">
    <property type="protein sequence ID" value="PEJ27901.1"/>
    <property type="molecule type" value="Genomic_DNA"/>
</dbReference>
<dbReference type="Proteomes" id="UP000220106">
    <property type="component" value="Unassembled WGS sequence"/>
</dbReference>
<organism evidence="2 3">
    <name type="scientific">Peribacillus butanolivorans</name>
    <dbReference type="NCBI Taxonomy" id="421767"/>
    <lineage>
        <taxon>Bacteria</taxon>
        <taxon>Bacillati</taxon>
        <taxon>Bacillota</taxon>
        <taxon>Bacilli</taxon>
        <taxon>Bacillales</taxon>
        <taxon>Bacillaceae</taxon>
        <taxon>Peribacillus</taxon>
    </lineage>
</organism>
<feature type="chain" id="PRO_5043880804" description="Lipoprotein" evidence="1">
    <location>
        <begin position="19"/>
        <end position="131"/>
    </location>
</feature>
<reference evidence="2 3" key="1">
    <citation type="submission" date="2017-09" db="EMBL/GenBank/DDBJ databases">
        <title>Large-scale bioinformatics analysis of Bacillus genomes uncovers conserved roles of natural products in bacterial physiology.</title>
        <authorList>
            <consortium name="Agbiome Team Llc"/>
            <person name="Bleich R.M."/>
            <person name="Kirk G.J."/>
            <person name="Santa Maria K.C."/>
            <person name="Allen S.E."/>
            <person name="Farag S."/>
            <person name="Shank E.A."/>
            <person name="Bowers A."/>
        </authorList>
    </citation>
    <scope>NUCLEOTIDE SEQUENCE [LARGE SCALE GENOMIC DNA]</scope>
    <source>
        <strain evidence="2 3">AFS003229</strain>
    </source>
</reference>
<evidence type="ECO:0000256" key="1">
    <source>
        <dbReference type="SAM" id="SignalP"/>
    </source>
</evidence>
<comment type="caution">
    <text evidence="2">The sequence shown here is derived from an EMBL/GenBank/DDBJ whole genome shotgun (WGS) entry which is preliminary data.</text>
</comment>